<dbReference type="PANTHER" id="PTHR43859:SF4">
    <property type="entry name" value="BUTANOATE--COA LIGASE AAE1-RELATED"/>
    <property type="match status" value="1"/>
</dbReference>
<evidence type="ECO:0000256" key="2">
    <source>
        <dbReference type="ARBA" id="ARBA00022598"/>
    </source>
</evidence>
<keyword evidence="4" id="KW-0443">Lipid metabolism</keyword>
<dbReference type="PROSITE" id="PS00455">
    <property type="entry name" value="AMP_BINDING"/>
    <property type="match status" value="1"/>
</dbReference>
<evidence type="ECO:0000256" key="7">
    <source>
        <dbReference type="ARBA" id="ARBA00067668"/>
    </source>
</evidence>
<proteinExistence type="inferred from homology"/>
<evidence type="ECO:0000313" key="10">
    <source>
        <dbReference type="EMBL" id="MXP28968.1"/>
    </source>
</evidence>
<dbReference type="FunFam" id="3.30.300.30:FF:000008">
    <property type="entry name" value="2,3-dihydroxybenzoate-AMP ligase"/>
    <property type="match status" value="1"/>
</dbReference>
<dbReference type="NCBIfam" id="NF004837">
    <property type="entry name" value="PRK06187.1"/>
    <property type="match status" value="1"/>
</dbReference>
<keyword evidence="2 10" id="KW-0436">Ligase</keyword>
<evidence type="ECO:0000256" key="4">
    <source>
        <dbReference type="ARBA" id="ARBA00023098"/>
    </source>
</evidence>
<dbReference type="AlphaFoldDB" id="A0A845APU6"/>
<dbReference type="Proteomes" id="UP000439780">
    <property type="component" value="Unassembled WGS sequence"/>
</dbReference>
<evidence type="ECO:0000256" key="3">
    <source>
        <dbReference type="ARBA" id="ARBA00022832"/>
    </source>
</evidence>
<dbReference type="EMBL" id="WTYA01000006">
    <property type="protein sequence ID" value="MXP28968.1"/>
    <property type="molecule type" value="Genomic_DNA"/>
</dbReference>
<dbReference type="InterPro" id="IPR000873">
    <property type="entry name" value="AMP-dep_synth/lig_dom"/>
</dbReference>
<accession>A0A845APU6</accession>
<dbReference type="SUPFAM" id="SSF56801">
    <property type="entry name" value="Acetyl-CoA synthetase-like"/>
    <property type="match status" value="1"/>
</dbReference>
<evidence type="ECO:0000313" key="11">
    <source>
        <dbReference type="Proteomes" id="UP000439780"/>
    </source>
</evidence>
<dbReference type="PANTHER" id="PTHR43859">
    <property type="entry name" value="ACYL-ACTIVATING ENZYME"/>
    <property type="match status" value="1"/>
</dbReference>
<evidence type="ECO:0000256" key="5">
    <source>
        <dbReference type="ARBA" id="ARBA00051915"/>
    </source>
</evidence>
<gene>
    <name evidence="10" type="ORF">GRI58_09050</name>
</gene>
<comment type="similarity">
    <text evidence="1">Belongs to the ATP-dependent AMP-binding enzyme family.</text>
</comment>
<dbReference type="GO" id="GO:0006631">
    <property type="term" value="P:fatty acid metabolic process"/>
    <property type="evidence" value="ECO:0007669"/>
    <property type="project" value="UniProtKB-KW"/>
</dbReference>
<dbReference type="EC" id="6.2.1.44" evidence="6"/>
<dbReference type="OrthoDB" id="7415522at2"/>
<sequence length="534" mass="58991">MLGAMQDWDLVVHHLIDHAAREHGAREHVTHWADGSETRTDWAGIRRDALKMTQALRAAGIAKGDRIATLAMNHSRHLVSWYGATGVGGVLHTINPRLFDDQLEYIVNHAEDRVMLYDAAFQPIIDKMRKSWPTVEHYICFDPPAGSDAIAFEDWIDAHDGKAEWAEVDERDPCMLCYTSGTTGNPKGVLYEHRSTMLHAWAGIQPSGFDFDAQSVMLPVVPMFHAASWGLPWAGAMTGVKFVYSAVNDPQVLCDLIENEGVTHSAGVPTVWLAMFQHVDETGRELPKLKQAIIGGSAAPRFMIERLTKNGTRVAHAWGMTETSPIGTVGSPTCDWNDKSFVEQVDVIQMQGRPPFGVELRTVSLDDMTSELPRDGASSGALQIRGPWVVKRYFKAEQDAINADGWFDTGDVGIIHPDGTLQLTDRTKDVIKSGGEWISSVELENAAVGHPAVAEAAAVGMPHPKWDERPVLFVVRKSGSDVTGGEIIEHLKPLVAKWWLPDAVEFVDEIPHTATGKISKKDLREQFSDYRLEA</sequence>
<dbReference type="InterPro" id="IPR020845">
    <property type="entry name" value="AMP-binding_CS"/>
</dbReference>
<dbReference type="InterPro" id="IPR045851">
    <property type="entry name" value="AMP-bd_C_sf"/>
</dbReference>
<feature type="domain" description="AMP-dependent synthetase/ligase" evidence="8">
    <location>
        <begin position="17"/>
        <end position="394"/>
    </location>
</feature>
<dbReference type="Pfam" id="PF13193">
    <property type="entry name" value="AMP-binding_C"/>
    <property type="match status" value="1"/>
</dbReference>
<dbReference type="Gene3D" id="3.30.300.30">
    <property type="match status" value="1"/>
</dbReference>
<protein>
    <recommendedName>
        <fullName evidence="7">3-methylmercaptopropionyl-CoA ligase</fullName>
        <ecNumber evidence="6">6.2.1.44</ecNumber>
    </recommendedName>
</protein>
<evidence type="ECO:0000259" key="8">
    <source>
        <dbReference type="Pfam" id="PF00501"/>
    </source>
</evidence>
<comment type="caution">
    <text evidence="10">The sequence shown here is derived from an EMBL/GenBank/DDBJ whole genome shotgun (WGS) entry which is preliminary data.</text>
</comment>
<evidence type="ECO:0000256" key="1">
    <source>
        <dbReference type="ARBA" id="ARBA00006432"/>
    </source>
</evidence>
<keyword evidence="11" id="KW-1185">Reference proteome</keyword>
<dbReference type="Pfam" id="PF00501">
    <property type="entry name" value="AMP-binding"/>
    <property type="match status" value="1"/>
</dbReference>
<dbReference type="InterPro" id="IPR025110">
    <property type="entry name" value="AMP-bd_C"/>
</dbReference>
<evidence type="ECO:0000259" key="9">
    <source>
        <dbReference type="Pfam" id="PF13193"/>
    </source>
</evidence>
<dbReference type="GO" id="GO:0016874">
    <property type="term" value="F:ligase activity"/>
    <property type="evidence" value="ECO:0007669"/>
    <property type="project" value="UniProtKB-KW"/>
</dbReference>
<evidence type="ECO:0000256" key="6">
    <source>
        <dbReference type="ARBA" id="ARBA00066616"/>
    </source>
</evidence>
<dbReference type="Gene3D" id="3.40.50.12780">
    <property type="entry name" value="N-terminal domain of ligase-like"/>
    <property type="match status" value="1"/>
</dbReference>
<keyword evidence="3" id="KW-0276">Fatty acid metabolism</keyword>
<reference evidence="10 11" key="1">
    <citation type="submission" date="2019-12" db="EMBL/GenBank/DDBJ databases">
        <title>Genomic-based taxomic classification of the family Erythrobacteraceae.</title>
        <authorList>
            <person name="Xu L."/>
        </authorList>
    </citation>
    <scope>NUCLEOTIDE SEQUENCE [LARGE SCALE GENOMIC DNA]</scope>
    <source>
        <strain evidence="10 11">KEMB 9005-328</strain>
    </source>
</reference>
<comment type="catalytic activity">
    <reaction evidence="5">
        <text>3-(methylsulfanyl)propanoate + ATP + CoA = 3-(methylsulfanyl)propanoyl-CoA + AMP + diphosphate</text>
        <dbReference type="Rhea" id="RHEA:43052"/>
        <dbReference type="ChEBI" id="CHEBI:30616"/>
        <dbReference type="ChEBI" id="CHEBI:33019"/>
        <dbReference type="ChEBI" id="CHEBI:49016"/>
        <dbReference type="ChEBI" id="CHEBI:57287"/>
        <dbReference type="ChEBI" id="CHEBI:82815"/>
        <dbReference type="ChEBI" id="CHEBI:456215"/>
        <dbReference type="EC" id="6.2.1.44"/>
    </reaction>
    <physiologicalReaction direction="left-to-right" evidence="5">
        <dbReference type="Rhea" id="RHEA:43053"/>
    </physiologicalReaction>
</comment>
<dbReference type="RefSeq" id="WP_160753271.1">
    <property type="nucleotide sequence ID" value="NZ_WTYA01000006.1"/>
</dbReference>
<dbReference type="CDD" id="cd12119">
    <property type="entry name" value="ttLC_FACS_AlkK_like"/>
    <property type="match status" value="1"/>
</dbReference>
<organism evidence="10 11">
    <name type="scientific">Qipengyuania algicida</name>
    <dbReference type="NCBI Taxonomy" id="1836209"/>
    <lineage>
        <taxon>Bacteria</taxon>
        <taxon>Pseudomonadati</taxon>
        <taxon>Pseudomonadota</taxon>
        <taxon>Alphaproteobacteria</taxon>
        <taxon>Sphingomonadales</taxon>
        <taxon>Erythrobacteraceae</taxon>
        <taxon>Qipengyuania</taxon>
    </lineage>
</organism>
<dbReference type="InterPro" id="IPR042099">
    <property type="entry name" value="ANL_N_sf"/>
</dbReference>
<name>A0A845APU6_9SPHN</name>
<feature type="domain" description="AMP-binding enzyme C-terminal" evidence="9">
    <location>
        <begin position="442"/>
        <end position="517"/>
    </location>
</feature>